<feature type="transmembrane region" description="Helical" evidence="11">
    <location>
        <begin position="96"/>
        <end position="118"/>
    </location>
</feature>
<dbReference type="GO" id="GO:0006508">
    <property type="term" value="P:proteolysis"/>
    <property type="evidence" value="ECO:0007669"/>
    <property type="project" value="UniProtKB-KW"/>
</dbReference>
<protein>
    <recommendedName>
        <fullName evidence="16">PDZ domain-containing protein</fullName>
    </recommendedName>
</protein>
<feature type="transmembrane region" description="Helical" evidence="11">
    <location>
        <begin position="6"/>
        <end position="26"/>
    </location>
</feature>
<comment type="subcellular location">
    <subcellularLocation>
        <location evidence="2">Membrane</location>
        <topology evidence="2">Multi-pass membrane protein</topology>
    </subcellularLocation>
</comment>
<dbReference type="CDD" id="cd06163">
    <property type="entry name" value="S2P-M50_PDZ_RseP-like"/>
    <property type="match status" value="1"/>
</dbReference>
<organism evidence="14 15">
    <name type="scientific">Candidatus Daviesbacteria bacterium RIFCSPLOWO2_02_FULL_36_7</name>
    <dbReference type="NCBI Taxonomy" id="1797792"/>
    <lineage>
        <taxon>Bacteria</taxon>
        <taxon>Candidatus Daviesiibacteriota</taxon>
    </lineage>
</organism>
<evidence type="ECO:0000256" key="11">
    <source>
        <dbReference type="SAM" id="Phobius"/>
    </source>
</evidence>
<reference evidence="14 15" key="1">
    <citation type="journal article" date="2016" name="Nat. Commun.">
        <title>Thousands of microbial genomes shed light on interconnected biogeochemical processes in an aquifer system.</title>
        <authorList>
            <person name="Anantharaman K."/>
            <person name="Brown C.T."/>
            <person name="Hug L.A."/>
            <person name="Sharon I."/>
            <person name="Castelle C.J."/>
            <person name="Probst A.J."/>
            <person name="Thomas B.C."/>
            <person name="Singh A."/>
            <person name="Wilkins M.J."/>
            <person name="Karaoz U."/>
            <person name="Brodie E.L."/>
            <person name="Williams K.H."/>
            <person name="Hubbard S.S."/>
            <person name="Banfield J.F."/>
        </authorList>
    </citation>
    <scope>NUCLEOTIDE SEQUENCE [LARGE SCALE GENOMIC DNA]</scope>
</reference>
<dbReference type="PANTHER" id="PTHR42837">
    <property type="entry name" value="REGULATOR OF SIGMA-E PROTEASE RSEP"/>
    <property type="match status" value="1"/>
</dbReference>
<comment type="cofactor">
    <cofactor evidence="1">
        <name>Zn(2+)</name>
        <dbReference type="ChEBI" id="CHEBI:29105"/>
    </cofactor>
</comment>
<dbReference type="PANTHER" id="PTHR42837:SF2">
    <property type="entry name" value="MEMBRANE METALLOPROTEASE ARASP2, CHLOROPLASTIC-RELATED"/>
    <property type="match status" value="1"/>
</dbReference>
<dbReference type="GO" id="GO:0004222">
    <property type="term" value="F:metalloendopeptidase activity"/>
    <property type="evidence" value="ECO:0007669"/>
    <property type="project" value="InterPro"/>
</dbReference>
<evidence type="ECO:0000256" key="7">
    <source>
        <dbReference type="ARBA" id="ARBA00022833"/>
    </source>
</evidence>
<sequence length="365" mass="40126">MIISILIFIVTLLVLVLIHEFGHFLMAKRFGIKVEEFGFGIPPRVWGKKIGETLYSINWLPLGGFVKLLGEDEVDMVTVKEDKGRDFRAKSVWQRIIVVVAGVSMNLVLAWILFYVVIAAQNFKIIYPVSEPAVYILQTQKDFPAAAAGVKAGEKLIAVDDTKTADIDQARKLIKSKNGAPVTLTLSDTEGKNIQKITVTPKKVDGDTLIGVVFSPIPFRQYLTLSEKLFSGISYSWDLTRLTFAGLGKLVSQLIYGQFGQASQSVSGPVGLAVVTNEILTSGGIFQVILPYLWFVGVISLTLAIFNVLPIPALDGGRLFFLIAEAVIHKRIKEDTEKMVHQIGFAALLALALLVTFSDVKKLFP</sequence>
<proteinExistence type="inferred from homology"/>
<feature type="domain" description="PDZ" evidence="13">
    <location>
        <begin position="140"/>
        <end position="186"/>
    </location>
</feature>
<keyword evidence="7" id="KW-0862">Zinc</keyword>
<evidence type="ECO:0000256" key="6">
    <source>
        <dbReference type="ARBA" id="ARBA00022801"/>
    </source>
</evidence>
<dbReference type="Pfam" id="PF17820">
    <property type="entry name" value="PDZ_6"/>
    <property type="match status" value="1"/>
</dbReference>
<dbReference type="GO" id="GO:0016020">
    <property type="term" value="C:membrane"/>
    <property type="evidence" value="ECO:0007669"/>
    <property type="project" value="UniProtKB-SubCell"/>
</dbReference>
<evidence type="ECO:0000256" key="3">
    <source>
        <dbReference type="ARBA" id="ARBA00007931"/>
    </source>
</evidence>
<dbReference type="Pfam" id="PF02163">
    <property type="entry name" value="Peptidase_M50"/>
    <property type="match status" value="1"/>
</dbReference>
<dbReference type="SUPFAM" id="SSF50156">
    <property type="entry name" value="PDZ domain-like"/>
    <property type="match status" value="1"/>
</dbReference>
<evidence type="ECO:0000256" key="2">
    <source>
        <dbReference type="ARBA" id="ARBA00004141"/>
    </source>
</evidence>
<evidence type="ECO:0000256" key="8">
    <source>
        <dbReference type="ARBA" id="ARBA00022989"/>
    </source>
</evidence>
<keyword evidence="6" id="KW-0378">Hydrolase</keyword>
<comment type="caution">
    <text evidence="14">The sequence shown here is derived from an EMBL/GenBank/DDBJ whole genome shotgun (WGS) entry which is preliminary data.</text>
</comment>
<keyword evidence="9" id="KW-0482">Metalloprotease</keyword>
<keyword evidence="8 11" id="KW-1133">Transmembrane helix</keyword>
<evidence type="ECO:0008006" key="16">
    <source>
        <dbReference type="Google" id="ProtNLM"/>
    </source>
</evidence>
<evidence type="ECO:0000259" key="12">
    <source>
        <dbReference type="Pfam" id="PF02163"/>
    </source>
</evidence>
<comment type="similarity">
    <text evidence="3">Belongs to the peptidase M50B family.</text>
</comment>
<evidence type="ECO:0000256" key="5">
    <source>
        <dbReference type="ARBA" id="ARBA00022692"/>
    </source>
</evidence>
<keyword evidence="10 11" id="KW-0472">Membrane</keyword>
<dbReference type="EMBL" id="MFDT01000050">
    <property type="protein sequence ID" value="OGE64625.1"/>
    <property type="molecule type" value="Genomic_DNA"/>
</dbReference>
<dbReference type="InterPro" id="IPR004387">
    <property type="entry name" value="Pept_M50_Zn"/>
</dbReference>
<dbReference type="Proteomes" id="UP000178859">
    <property type="component" value="Unassembled WGS sequence"/>
</dbReference>
<feature type="transmembrane region" description="Helical" evidence="11">
    <location>
        <begin position="289"/>
        <end position="309"/>
    </location>
</feature>
<dbReference type="AlphaFoldDB" id="A0A1F5MGY8"/>
<gene>
    <name evidence="14" type="ORF">A3I48_00270</name>
</gene>
<dbReference type="InterPro" id="IPR041489">
    <property type="entry name" value="PDZ_6"/>
</dbReference>
<dbReference type="InterPro" id="IPR036034">
    <property type="entry name" value="PDZ_sf"/>
</dbReference>
<evidence type="ECO:0000256" key="4">
    <source>
        <dbReference type="ARBA" id="ARBA00022670"/>
    </source>
</evidence>
<dbReference type="Gene3D" id="2.30.42.10">
    <property type="match status" value="1"/>
</dbReference>
<keyword evidence="5 11" id="KW-0812">Transmembrane</keyword>
<keyword evidence="4" id="KW-0645">Protease</keyword>
<evidence type="ECO:0000256" key="9">
    <source>
        <dbReference type="ARBA" id="ARBA00023049"/>
    </source>
</evidence>
<feature type="transmembrane region" description="Helical" evidence="11">
    <location>
        <begin position="339"/>
        <end position="357"/>
    </location>
</feature>
<name>A0A1F5MGY8_9BACT</name>
<feature type="domain" description="Peptidase M50" evidence="12">
    <location>
        <begin position="8"/>
        <end position="351"/>
    </location>
</feature>
<evidence type="ECO:0000313" key="15">
    <source>
        <dbReference type="Proteomes" id="UP000178859"/>
    </source>
</evidence>
<evidence type="ECO:0000256" key="1">
    <source>
        <dbReference type="ARBA" id="ARBA00001947"/>
    </source>
</evidence>
<evidence type="ECO:0000259" key="13">
    <source>
        <dbReference type="Pfam" id="PF17820"/>
    </source>
</evidence>
<evidence type="ECO:0000256" key="10">
    <source>
        <dbReference type="ARBA" id="ARBA00023136"/>
    </source>
</evidence>
<evidence type="ECO:0000313" key="14">
    <source>
        <dbReference type="EMBL" id="OGE64625.1"/>
    </source>
</evidence>
<dbReference type="InterPro" id="IPR008915">
    <property type="entry name" value="Peptidase_M50"/>
</dbReference>
<accession>A0A1F5MGY8</accession>